<evidence type="ECO:0000256" key="1">
    <source>
        <dbReference type="SAM" id="Coils"/>
    </source>
</evidence>
<accession>A0A395IIJ5</accession>
<gene>
    <name evidence="2" type="ORF">DID88_000647</name>
</gene>
<organism evidence="2 3">
    <name type="scientific">Monilinia fructigena</name>
    <dbReference type="NCBI Taxonomy" id="38457"/>
    <lineage>
        <taxon>Eukaryota</taxon>
        <taxon>Fungi</taxon>
        <taxon>Dikarya</taxon>
        <taxon>Ascomycota</taxon>
        <taxon>Pezizomycotina</taxon>
        <taxon>Leotiomycetes</taxon>
        <taxon>Helotiales</taxon>
        <taxon>Sclerotiniaceae</taxon>
        <taxon>Monilinia</taxon>
    </lineage>
</organism>
<feature type="coiled-coil region" evidence="1">
    <location>
        <begin position="21"/>
        <end position="73"/>
    </location>
</feature>
<reference evidence="2 3" key="1">
    <citation type="submission" date="2018-06" db="EMBL/GenBank/DDBJ databases">
        <title>Genome Sequence of the Brown Rot Fungal Pathogen Monilinia fructigena.</title>
        <authorList>
            <person name="Landi L."/>
            <person name="De Miccolis Angelini R.M."/>
            <person name="Pollastro S."/>
            <person name="Abate D."/>
            <person name="Faretra F."/>
            <person name="Romanazzi G."/>
        </authorList>
    </citation>
    <scope>NUCLEOTIDE SEQUENCE [LARGE SCALE GENOMIC DNA]</scope>
    <source>
        <strain evidence="2 3">Mfrg269</strain>
    </source>
</reference>
<dbReference type="EMBL" id="QKRW01000045">
    <property type="protein sequence ID" value="RAL60021.1"/>
    <property type="molecule type" value="Genomic_DNA"/>
</dbReference>
<evidence type="ECO:0000313" key="3">
    <source>
        <dbReference type="Proteomes" id="UP000249056"/>
    </source>
</evidence>
<protein>
    <submittedName>
        <fullName evidence="2">Uncharacterized protein</fullName>
    </submittedName>
</protein>
<proteinExistence type="predicted"/>
<evidence type="ECO:0000313" key="2">
    <source>
        <dbReference type="EMBL" id="RAL60021.1"/>
    </source>
</evidence>
<comment type="caution">
    <text evidence="2">The sequence shown here is derived from an EMBL/GenBank/DDBJ whole genome shotgun (WGS) entry which is preliminary data.</text>
</comment>
<keyword evidence="3" id="KW-1185">Reference proteome</keyword>
<sequence>MDLNREATTAKDEARRLRKSLTSREVEAAEWKQRLMELENNLREALGDLNGTRSSLLNSIAKLQRELENTIRT</sequence>
<name>A0A395IIJ5_9HELO</name>
<dbReference type="AlphaFoldDB" id="A0A395IIJ5"/>
<keyword evidence="1" id="KW-0175">Coiled coil</keyword>
<dbReference type="OrthoDB" id="10255000at2759"/>
<dbReference type="Proteomes" id="UP000249056">
    <property type="component" value="Unassembled WGS sequence"/>
</dbReference>